<proteinExistence type="predicted"/>
<organism evidence="4">
    <name type="scientific">Acromyrmex echinatior</name>
    <name type="common">Panamanian leafcutter ant</name>
    <name type="synonym">Acromyrmex octospinosus echinatior</name>
    <dbReference type="NCBI Taxonomy" id="103372"/>
    <lineage>
        <taxon>Eukaryota</taxon>
        <taxon>Metazoa</taxon>
        <taxon>Ecdysozoa</taxon>
        <taxon>Arthropoda</taxon>
        <taxon>Hexapoda</taxon>
        <taxon>Insecta</taxon>
        <taxon>Pterygota</taxon>
        <taxon>Neoptera</taxon>
        <taxon>Endopterygota</taxon>
        <taxon>Hymenoptera</taxon>
        <taxon>Apocrita</taxon>
        <taxon>Aculeata</taxon>
        <taxon>Formicoidea</taxon>
        <taxon>Formicidae</taxon>
        <taxon>Myrmicinae</taxon>
        <taxon>Acromyrmex</taxon>
    </lineage>
</organism>
<feature type="compositionally biased region" description="Low complexity" evidence="1">
    <location>
        <begin position="15"/>
        <end position="25"/>
    </location>
</feature>
<evidence type="ECO:0000259" key="2">
    <source>
        <dbReference type="Pfam" id="PF26634"/>
    </source>
</evidence>
<dbReference type="AlphaFoldDB" id="F4WET8"/>
<reference evidence="3" key="1">
    <citation type="submission" date="2011-02" db="EMBL/GenBank/DDBJ databases">
        <title>The genome of the leaf-cutting ant Acromyrmex echinatior suggests key adaptations to social evolution and fungus farming.</title>
        <authorList>
            <person name="Nygaard S."/>
            <person name="Zhang G."/>
        </authorList>
    </citation>
    <scope>NUCLEOTIDE SEQUENCE</scope>
</reference>
<dbReference type="PANTHER" id="PTHR35374">
    <property type="entry name" value="CYCLIN-DEPENDENT KINASE 11A-LIKE"/>
    <property type="match status" value="1"/>
</dbReference>
<feature type="region of interest" description="Disordered" evidence="1">
    <location>
        <begin position="1"/>
        <end position="27"/>
    </location>
</feature>
<evidence type="ECO:0000313" key="3">
    <source>
        <dbReference type="EMBL" id="EGI67287.1"/>
    </source>
</evidence>
<protein>
    <recommendedName>
        <fullName evidence="2">DUF8207 domain-containing protein</fullName>
    </recommendedName>
</protein>
<dbReference type="PANTHER" id="PTHR35374:SF1">
    <property type="entry name" value="PROTEIN KINASE DOMAIN-CONTAINING PROTEIN"/>
    <property type="match status" value="1"/>
</dbReference>
<dbReference type="InterPro" id="IPR058520">
    <property type="entry name" value="DUF8207"/>
</dbReference>
<dbReference type="EMBL" id="GL888109">
    <property type="protein sequence ID" value="EGI67287.1"/>
    <property type="molecule type" value="Genomic_DNA"/>
</dbReference>
<name>F4WET8_ACREC</name>
<gene>
    <name evidence="3" type="ORF">G5I_04136</name>
</gene>
<evidence type="ECO:0000256" key="1">
    <source>
        <dbReference type="SAM" id="MobiDB-lite"/>
    </source>
</evidence>
<dbReference type="InParanoid" id="F4WET8"/>
<keyword evidence="4" id="KW-1185">Reference proteome</keyword>
<sequence>MPRSSIIHSTPIESQQQQQQQQQQQVSPFDLQDEEVFKIGDDPSLEMFVRQVEYTSKSSEIAKSVRTVRTSICEYSFNTRNEIGLVYGVYFDENGTILVIKWYGISNKKFDVDTDYKGTPGLYELIFKKIPNDAIYIENDKETYKCILLMTNAHRRNNNARMPIKSNTNTKTLSPRS</sequence>
<feature type="domain" description="DUF8207" evidence="2">
    <location>
        <begin position="85"/>
        <end position="171"/>
    </location>
</feature>
<dbReference type="OrthoDB" id="7552280at2759"/>
<evidence type="ECO:0000313" key="4">
    <source>
        <dbReference type="Proteomes" id="UP000007755"/>
    </source>
</evidence>
<feature type="compositionally biased region" description="Polar residues" evidence="1">
    <location>
        <begin position="1"/>
        <end position="14"/>
    </location>
</feature>
<accession>F4WET8</accession>
<dbReference type="Proteomes" id="UP000007755">
    <property type="component" value="Unassembled WGS sequence"/>
</dbReference>
<dbReference type="Pfam" id="PF26634">
    <property type="entry name" value="DUF8207"/>
    <property type="match status" value="1"/>
</dbReference>